<dbReference type="CDD" id="cd01949">
    <property type="entry name" value="GGDEF"/>
    <property type="match status" value="1"/>
</dbReference>
<evidence type="ECO:0000313" key="3">
    <source>
        <dbReference type="Proteomes" id="UP000823928"/>
    </source>
</evidence>
<dbReference type="Pfam" id="PF00990">
    <property type="entry name" value="GGDEF"/>
    <property type="match status" value="1"/>
</dbReference>
<dbReference type="InterPro" id="IPR050469">
    <property type="entry name" value="Diguanylate_Cyclase"/>
</dbReference>
<dbReference type="GO" id="GO:0052621">
    <property type="term" value="F:diguanylate cyclase activity"/>
    <property type="evidence" value="ECO:0007669"/>
    <property type="project" value="TreeGrafter"/>
</dbReference>
<reference evidence="2" key="2">
    <citation type="journal article" date="2021" name="PeerJ">
        <title>Extensive microbial diversity within the chicken gut microbiome revealed by metagenomics and culture.</title>
        <authorList>
            <person name="Gilroy R."/>
            <person name="Ravi A."/>
            <person name="Getino M."/>
            <person name="Pursley I."/>
            <person name="Horton D.L."/>
            <person name="Alikhan N.F."/>
            <person name="Baker D."/>
            <person name="Gharbi K."/>
            <person name="Hall N."/>
            <person name="Watson M."/>
            <person name="Adriaenssens E.M."/>
            <person name="Foster-Nyarko E."/>
            <person name="Jarju S."/>
            <person name="Secka A."/>
            <person name="Antonio M."/>
            <person name="Oren A."/>
            <person name="Chaudhuri R.R."/>
            <person name="La Ragione R."/>
            <person name="Hildebrand F."/>
            <person name="Pallen M.J."/>
        </authorList>
    </citation>
    <scope>NUCLEOTIDE SEQUENCE</scope>
    <source>
        <strain evidence="2">6276</strain>
    </source>
</reference>
<evidence type="ECO:0000259" key="1">
    <source>
        <dbReference type="PROSITE" id="PS50887"/>
    </source>
</evidence>
<dbReference type="EMBL" id="DVIU01000052">
    <property type="protein sequence ID" value="HIS35512.1"/>
    <property type="molecule type" value="Genomic_DNA"/>
</dbReference>
<proteinExistence type="predicted"/>
<dbReference type="InterPro" id="IPR043128">
    <property type="entry name" value="Rev_trsase/Diguanyl_cyclase"/>
</dbReference>
<dbReference type="Gene3D" id="3.30.70.270">
    <property type="match status" value="1"/>
</dbReference>
<dbReference type="InterPro" id="IPR000160">
    <property type="entry name" value="GGDEF_dom"/>
</dbReference>
<dbReference type="NCBIfam" id="TIGR00254">
    <property type="entry name" value="GGDEF"/>
    <property type="match status" value="1"/>
</dbReference>
<dbReference type="GO" id="GO:0005886">
    <property type="term" value="C:plasma membrane"/>
    <property type="evidence" value="ECO:0007669"/>
    <property type="project" value="TreeGrafter"/>
</dbReference>
<dbReference type="AlphaFoldDB" id="A0A9D1EY49"/>
<dbReference type="PROSITE" id="PS50887">
    <property type="entry name" value="GGDEF"/>
    <property type="match status" value="1"/>
</dbReference>
<comment type="caution">
    <text evidence="2">The sequence shown here is derived from an EMBL/GenBank/DDBJ whole genome shotgun (WGS) entry which is preliminary data.</text>
</comment>
<organism evidence="2 3">
    <name type="scientific">Candidatus Scatousia excrementigallinarum</name>
    <dbReference type="NCBI Taxonomy" id="2840935"/>
    <lineage>
        <taxon>Bacteria</taxon>
        <taxon>Candidatus Scatousia</taxon>
    </lineage>
</organism>
<protein>
    <submittedName>
        <fullName evidence="2">GGDEF domain-containing protein</fullName>
    </submittedName>
</protein>
<evidence type="ECO:0000313" key="2">
    <source>
        <dbReference type="EMBL" id="HIS35512.1"/>
    </source>
</evidence>
<dbReference type="PANTHER" id="PTHR45138">
    <property type="entry name" value="REGULATORY COMPONENTS OF SENSORY TRANSDUCTION SYSTEM"/>
    <property type="match status" value="1"/>
</dbReference>
<dbReference type="GO" id="GO:1902201">
    <property type="term" value="P:negative regulation of bacterial-type flagellum-dependent cell motility"/>
    <property type="evidence" value="ECO:0007669"/>
    <property type="project" value="TreeGrafter"/>
</dbReference>
<dbReference type="InterPro" id="IPR029787">
    <property type="entry name" value="Nucleotide_cyclase"/>
</dbReference>
<dbReference type="SUPFAM" id="SSF55073">
    <property type="entry name" value="Nucleotide cyclase"/>
    <property type="match status" value="1"/>
</dbReference>
<dbReference type="PANTHER" id="PTHR45138:SF9">
    <property type="entry name" value="DIGUANYLATE CYCLASE DGCM-RELATED"/>
    <property type="match status" value="1"/>
</dbReference>
<feature type="domain" description="GGDEF" evidence="1">
    <location>
        <begin position="1"/>
        <end position="76"/>
    </location>
</feature>
<sequence length="76" mass="8331">ILPNTGKDVAYSTAEKICQRVSDRKFKLSNDKETSVTISLGVATFPYDGQTASDIIDAADKRLYNAKHNGRNQVGK</sequence>
<reference evidence="2" key="1">
    <citation type="submission" date="2020-10" db="EMBL/GenBank/DDBJ databases">
        <authorList>
            <person name="Gilroy R."/>
        </authorList>
    </citation>
    <scope>NUCLEOTIDE SEQUENCE</scope>
    <source>
        <strain evidence="2">6276</strain>
    </source>
</reference>
<name>A0A9D1EY49_9BACT</name>
<dbReference type="GO" id="GO:0043709">
    <property type="term" value="P:cell adhesion involved in single-species biofilm formation"/>
    <property type="evidence" value="ECO:0007669"/>
    <property type="project" value="TreeGrafter"/>
</dbReference>
<accession>A0A9D1EY49</accession>
<feature type="non-terminal residue" evidence="2">
    <location>
        <position position="1"/>
    </location>
</feature>
<dbReference type="Proteomes" id="UP000823928">
    <property type="component" value="Unassembled WGS sequence"/>
</dbReference>
<gene>
    <name evidence="2" type="ORF">IAC10_02625</name>
</gene>